<dbReference type="InterPro" id="IPR020616">
    <property type="entry name" value="Thiolase_N"/>
</dbReference>
<dbReference type="Pfam" id="PF00108">
    <property type="entry name" value="Thiolase_N"/>
    <property type="match status" value="2"/>
</dbReference>
<dbReference type="SUPFAM" id="SSF53901">
    <property type="entry name" value="Thiolase-like"/>
    <property type="match status" value="1"/>
</dbReference>
<proteinExistence type="predicted"/>
<dbReference type="Gene3D" id="3.40.47.10">
    <property type="match status" value="2"/>
</dbReference>
<evidence type="ECO:0000313" key="5">
    <source>
        <dbReference type="EMBL" id="SVB00243.1"/>
    </source>
</evidence>
<name>A0A382AGY2_9ZZZZ</name>
<dbReference type="GO" id="GO:0003988">
    <property type="term" value="F:acetyl-CoA C-acyltransferase activity"/>
    <property type="evidence" value="ECO:0007669"/>
    <property type="project" value="TreeGrafter"/>
</dbReference>
<keyword evidence="2" id="KW-0276">Fatty acid metabolism</keyword>
<dbReference type="EMBL" id="UINC01025162">
    <property type="protein sequence ID" value="SVB00243.1"/>
    <property type="molecule type" value="Genomic_DNA"/>
</dbReference>
<feature type="domain" description="Thiolase N-terminal" evidence="4">
    <location>
        <begin position="3"/>
        <end position="108"/>
    </location>
</feature>
<dbReference type="InterPro" id="IPR016039">
    <property type="entry name" value="Thiolase-like"/>
</dbReference>
<feature type="non-terminal residue" evidence="5">
    <location>
        <position position="1"/>
    </location>
</feature>
<evidence type="ECO:0000256" key="3">
    <source>
        <dbReference type="ARBA" id="ARBA00023098"/>
    </source>
</evidence>
<dbReference type="GO" id="GO:0006635">
    <property type="term" value="P:fatty acid beta-oxidation"/>
    <property type="evidence" value="ECO:0007669"/>
    <property type="project" value="TreeGrafter"/>
</dbReference>
<evidence type="ECO:0000259" key="4">
    <source>
        <dbReference type="Pfam" id="PF00108"/>
    </source>
</evidence>
<dbReference type="InterPro" id="IPR020615">
    <property type="entry name" value="Thiolase_acyl_enz_int_AS"/>
</dbReference>
<dbReference type="PANTHER" id="PTHR43853:SF8">
    <property type="entry name" value="3-KETOACYL-COA THIOLASE, PEROXISOMAL"/>
    <property type="match status" value="1"/>
</dbReference>
<gene>
    <name evidence="5" type="ORF">METZ01_LOCUS153097</name>
</gene>
<dbReference type="GO" id="GO:0010124">
    <property type="term" value="P:phenylacetate catabolic process"/>
    <property type="evidence" value="ECO:0007669"/>
    <property type="project" value="TreeGrafter"/>
</dbReference>
<protein>
    <recommendedName>
        <fullName evidence="4">Thiolase N-terminal domain-containing protein</fullName>
    </recommendedName>
</protein>
<organism evidence="5">
    <name type="scientific">marine metagenome</name>
    <dbReference type="NCBI Taxonomy" id="408172"/>
    <lineage>
        <taxon>unclassified sequences</taxon>
        <taxon>metagenomes</taxon>
        <taxon>ecological metagenomes</taxon>
    </lineage>
</organism>
<accession>A0A382AGY2</accession>
<feature type="non-terminal residue" evidence="5">
    <location>
        <position position="176"/>
    </location>
</feature>
<dbReference type="AlphaFoldDB" id="A0A382AGY2"/>
<evidence type="ECO:0000256" key="2">
    <source>
        <dbReference type="ARBA" id="ARBA00022832"/>
    </source>
</evidence>
<reference evidence="5" key="1">
    <citation type="submission" date="2018-05" db="EMBL/GenBank/DDBJ databases">
        <authorList>
            <person name="Lanie J.A."/>
            <person name="Ng W.-L."/>
            <person name="Kazmierczak K.M."/>
            <person name="Andrzejewski T.M."/>
            <person name="Davidsen T.M."/>
            <person name="Wayne K.J."/>
            <person name="Tettelin H."/>
            <person name="Glass J.I."/>
            <person name="Rusch D."/>
            <person name="Podicherti R."/>
            <person name="Tsui H.-C.T."/>
            <person name="Winkler M.E."/>
        </authorList>
    </citation>
    <scope>NUCLEOTIDE SEQUENCE</scope>
</reference>
<dbReference type="PANTHER" id="PTHR43853">
    <property type="entry name" value="3-KETOACYL-COA THIOLASE, PEROXISOMAL"/>
    <property type="match status" value="1"/>
</dbReference>
<dbReference type="InterPro" id="IPR050215">
    <property type="entry name" value="Thiolase-like_sf_Thiolase"/>
</dbReference>
<feature type="domain" description="Thiolase N-terminal" evidence="4">
    <location>
        <begin position="116"/>
        <end position="168"/>
    </location>
</feature>
<dbReference type="PROSITE" id="PS00098">
    <property type="entry name" value="THIOLASE_1"/>
    <property type="match status" value="1"/>
</dbReference>
<keyword evidence="3" id="KW-0443">Lipid metabolism</keyword>
<keyword evidence="1" id="KW-0808">Transferase</keyword>
<evidence type="ECO:0000256" key="1">
    <source>
        <dbReference type="ARBA" id="ARBA00022679"/>
    </source>
</evidence>
<sequence length="176" mass="18710">VKSGKAFRDVGSLALGVHAVRRLIDTHRIDPDGIEAIAFGTVVGEPDKPNLAREIIFEADLPRRIEAQTISSYCITGLRAITAIADAIADGRIEAGIAGGSESMSHADPSIFIEPSTGLSMGQHMELSAKAWDIPRDRQDEIALASHQRASGARELLSGEIFPLLGQDSDSGPRAD</sequence>